<proteinExistence type="predicted"/>
<feature type="signal peptide" evidence="1">
    <location>
        <begin position="1"/>
        <end position="22"/>
    </location>
</feature>
<evidence type="ECO:0000256" key="1">
    <source>
        <dbReference type="SAM" id="SignalP"/>
    </source>
</evidence>
<dbReference type="AlphaFoldDB" id="A0A6N2SYX0"/>
<keyword evidence="1" id="KW-0732">Signal</keyword>
<organism evidence="2">
    <name type="scientific">Akkermansia muciniphila</name>
    <dbReference type="NCBI Taxonomy" id="239935"/>
    <lineage>
        <taxon>Bacteria</taxon>
        <taxon>Pseudomonadati</taxon>
        <taxon>Verrucomicrobiota</taxon>
        <taxon>Verrucomicrobiia</taxon>
        <taxon>Verrucomicrobiales</taxon>
        <taxon>Akkermansiaceae</taxon>
        <taxon>Akkermansia</taxon>
    </lineage>
</organism>
<gene>
    <name evidence="2" type="ORF">AMLFYP55_02360</name>
</gene>
<dbReference type="RefSeq" id="WP_102722113.1">
    <property type="nucleotide sequence ID" value="NZ_CACRSS010000004.1"/>
</dbReference>
<dbReference type="EMBL" id="CACRSS010000004">
    <property type="protein sequence ID" value="VYS98374.1"/>
    <property type="molecule type" value="Genomic_DNA"/>
</dbReference>
<reference evidence="2" key="1">
    <citation type="submission" date="2019-11" db="EMBL/GenBank/DDBJ databases">
        <authorList>
            <person name="Feng L."/>
        </authorList>
    </citation>
    <scope>NUCLEOTIDE SEQUENCE</scope>
    <source>
        <strain evidence="2">AMuciniphilaLFYP55</strain>
    </source>
</reference>
<sequence length="275" mass="31473">MNKSYPFLLLFVLYSLSFPCSASPEQDQLPLPSAIRNLNKQNPELLRLKKLLDSDQIIPFYQGADKILKEANRYRKKDVTPQELTEGLFLCYLIAKAPFIDLNDYENVEWLATYTSVDHHAKEFFTNSIPFLALTDKNSSLPGREEALRFYLSAKALIIKQFHSQVDYAFEATEIFAHMLIDHASGMPEGNDTKLFNKTSALSSRSNNAQFAIKSKERGFIRELMTCFPTKAQEVKKYLRLAGYRDKDIPALLDRTVGRVPKAAYLYKGLPKQKN</sequence>
<protein>
    <submittedName>
        <fullName evidence="2">Uncharacterized protein</fullName>
    </submittedName>
</protein>
<dbReference type="OrthoDB" id="204641at2"/>
<evidence type="ECO:0000313" key="2">
    <source>
        <dbReference type="EMBL" id="VYS98374.1"/>
    </source>
</evidence>
<accession>A0A6N2SYX0</accession>
<feature type="chain" id="PRO_5026940793" evidence="1">
    <location>
        <begin position="23"/>
        <end position="275"/>
    </location>
</feature>
<name>A0A6N2SYX0_9BACT</name>